<keyword evidence="2" id="KW-0472">Membrane</keyword>
<evidence type="ECO:0000313" key="6">
    <source>
        <dbReference type="Proteomes" id="UP001281761"/>
    </source>
</evidence>
<comment type="caution">
    <text evidence="5">The sequence shown here is derived from an EMBL/GenBank/DDBJ whole genome shotgun (WGS) entry which is preliminary data.</text>
</comment>
<feature type="compositionally biased region" description="Basic and acidic residues" evidence="1">
    <location>
        <begin position="929"/>
        <end position="940"/>
    </location>
</feature>
<feature type="region of interest" description="Disordered" evidence="1">
    <location>
        <begin position="910"/>
        <end position="942"/>
    </location>
</feature>
<protein>
    <submittedName>
        <fullName evidence="5">Nodal modulator 2</fullName>
    </submittedName>
</protein>
<feature type="domain" description="NOMO fifth transthyretin-like" evidence="4">
    <location>
        <begin position="436"/>
        <end position="511"/>
    </location>
</feature>
<accession>A0ABQ9XXT7</accession>
<dbReference type="InterPro" id="IPR056190">
    <property type="entry name" value="NOMO_5th"/>
</dbReference>
<evidence type="ECO:0000313" key="5">
    <source>
        <dbReference type="EMBL" id="KAK2956290.1"/>
    </source>
</evidence>
<dbReference type="Proteomes" id="UP001281761">
    <property type="component" value="Unassembled WGS sequence"/>
</dbReference>
<evidence type="ECO:0000256" key="2">
    <source>
        <dbReference type="SAM" id="Phobius"/>
    </source>
</evidence>
<feature type="domain" description="NOMO-like N-terminal beta-sandwich" evidence="3">
    <location>
        <begin position="51"/>
        <end position="130"/>
    </location>
</feature>
<dbReference type="Pfam" id="PF22898">
    <property type="entry name" value="NOMO1-like_1st"/>
    <property type="match status" value="1"/>
</dbReference>
<dbReference type="Pfam" id="PF23194">
    <property type="entry name" value="NOMO_5th"/>
    <property type="match status" value="1"/>
</dbReference>
<feature type="transmembrane region" description="Helical" evidence="2">
    <location>
        <begin position="1457"/>
        <end position="1480"/>
    </location>
</feature>
<keyword evidence="2" id="KW-0812">Transmembrane</keyword>
<sequence length="1497" mass="162798">MIPSLLLGHNMPTVLHLSFVLRLLYTYINTLFGESIVGCGGFVKPSAYFGKSLQSSIDFTQIVVKMSTPEGVHVFDVSCAPTGYFFLPVSYSGQFTLTVVDTSNRFSFSPASKTVTVSSTSCNNDEDVIFTISGLGFSGSVTEQEGTTVSNRENVTIKLYRDLEHTQTPLAQIVTDSTGFTFQNLPPNKYVLVAEAPQLFIEPNQVSIDLNQPKLPDLSGCFKVVGYDISGSVSNTILPSVPIKVSLYPLEKNQKLTETSIVGKKPTQTITVPATGQFSFQNVPSGRWLIAPSNDKQDTDVIAQFSPTSQEIDTSTHIQTIAQPFTVASFKRILHTQSHTGEPLKDVTVTPQTKEGSSILSIFRRSSQSSSTQSASQQSDELIVSDSRGSFEVVCGPTNSSTVFSLSKQGYEFSTVQPCLSPSSDKTVLTPNKLLVRGSVSISDSKVAHQILVTEPNFQETTTTDPQTGIFEIYLAPGEYKFTVVLSKDEKEKGIRLEQSEQIVKVTNKPIGLGDDMITFSEASFTIAGSLEVGSELEKLLKSSEKHDSLLSSITVTLSTGTDARSQKILKRTQLKADRTFSFPYTSTGSVHVTISSQQLSFDKSTQTLTITPALLDSMTSISTKDASLSIPPFKQTGFIFTLQSPVELKTLTIRPAQGSSSEPVIVQNIPCCAPHSVVLPTPSTYSVSIPSEQFDNAIVFTDLDSAQLTFGKLLVIPAPLHNVTGKVHMARPSVSVPFPTQIPLTFTTRLATDAAEAKGEQTIVVARPIGEITPNTLSLKYQFSFLARQNSVISFDFEDANPDTTQQPLGTVKTDPSNPAALIKELGFDAKSPLYVFRTTPFSVNASSATHHSRLASPISISQTIHAELADLVAGRIITPSLSEDSDALVPLAGVRVCLKRNEQHQTAQKPVFSFRRRTAQQTEDEEKAEKEEEKKNEDAGCLTSTEKGWFAFYPVWHQNSNTPLLSNDDQELHLTTHRENTLVFEKEGYGFGSDFEQGGENGIVTAQARRLITLSIITERDDIAQSAKDKSFPNVLISASSSSGFRANQRTEQDSSSPTRGRVVLNRLPAESVYVQSISKEFDCTPPTQLVDLTHSHSDASPPSITLKCRKVLFDAVGAIKTSSDASLFQSATNYNLSSIQIKVYQLEAGQSASNLESFESVVPVFETQVEKDGTFALRGLRKNTRFAVIPSVIIPNITLTDAEKKLKEKNNSRNKKKELLTQDDDLASSILFSPPSLTFTMPDSGDFVPSAAHPLAFSLHSSTATTTSQVSVNLVAPGTSPKDADSQSNRIALLNSLRDSSLVVECTPLRPITPRVDTNDADKQRTMRMADDEIRRGPINILSDLTTVPVVLDGMRQGDYECRAKIDKSNPSSRLSMHSSTATICVRPESVVGEPSTRNCHPHASISASLSLHTGSSTPGSSVQSASAINFIQKKQRVTKSFDLQALLKTLPRFALIIVVCSLISVILIGFAGVDVLRPVTVLRGRIIRLVKGY</sequence>
<organism evidence="5 6">
    <name type="scientific">Blattamonas nauphoetae</name>
    <dbReference type="NCBI Taxonomy" id="2049346"/>
    <lineage>
        <taxon>Eukaryota</taxon>
        <taxon>Metamonada</taxon>
        <taxon>Preaxostyla</taxon>
        <taxon>Oxymonadida</taxon>
        <taxon>Blattamonas</taxon>
    </lineage>
</organism>
<evidence type="ECO:0000259" key="3">
    <source>
        <dbReference type="Pfam" id="PF22898"/>
    </source>
</evidence>
<dbReference type="InterPro" id="IPR055075">
    <property type="entry name" value="NOMO-like_N"/>
</dbReference>
<keyword evidence="2" id="KW-1133">Transmembrane helix</keyword>
<keyword evidence="6" id="KW-1185">Reference proteome</keyword>
<name>A0ABQ9XXT7_9EUKA</name>
<reference evidence="5 6" key="1">
    <citation type="journal article" date="2022" name="bioRxiv">
        <title>Genomics of Preaxostyla Flagellates Illuminates Evolutionary Transitions and the Path Towards Mitochondrial Loss.</title>
        <authorList>
            <person name="Novak L.V.F."/>
            <person name="Treitli S.C."/>
            <person name="Pyrih J."/>
            <person name="Halakuc P."/>
            <person name="Pipaliya S.V."/>
            <person name="Vacek V."/>
            <person name="Brzon O."/>
            <person name="Soukal P."/>
            <person name="Eme L."/>
            <person name="Dacks J.B."/>
            <person name="Karnkowska A."/>
            <person name="Elias M."/>
            <person name="Hampl V."/>
        </authorList>
    </citation>
    <scope>NUCLEOTIDE SEQUENCE [LARGE SCALE GENOMIC DNA]</scope>
    <source>
        <strain evidence="5">NAU3</strain>
        <tissue evidence="5">Gut</tissue>
    </source>
</reference>
<dbReference type="EMBL" id="JARBJD010000058">
    <property type="protein sequence ID" value="KAK2956290.1"/>
    <property type="molecule type" value="Genomic_DNA"/>
</dbReference>
<gene>
    <name evidence="5" type="ORF">BLNAU_8854</name>
</gene>
<proteinExistence type="predicted"/>
<evidence type="ECO:0000256" key="1">
    <source>
        <dbReference type="SAM" id="MobiDB-lite"/>
    </source>
</evidence>
<evidence type="ECO:0000259" key="4">
    <source>
        <dbReference type="Pfam" id="PF23194"/>
    </source>
</evidence>